<evidence type="ECO:0000313" key="2">
    <source>
        <dbReference type="Proteomes" id="UP000250321"/>
    </source>
</evidence>
<organism evidence="1 2">
    <name type="scientific">Prunus yedoensis var. nudiflora</name>
    <dbReference type="NCBI Taxonomy" id="2094558"/>
    <lineage>
        <taxon>Eukaryota</taxon>
        <taxon>Viridiplantae</taxon>
        <taxon>Streptophyta</taxon>
        <taxon>Embryophyta</taxon>
        <taxon>Tracheophyta</taxon>
        <taxon>Spermatophyta</taxon>
        <taxon>Magnoliopsida</taxon>
        <taxon>eudicotyledons</taxon>
        <taxon>Gunneridae</taxon>
        <taxon>Pentapetalae</taxon>
        <taxon>rosids</taxon>
        <taxon>fabids</taxon>
        <taxon>Rosales</taxon>
        <taxon>Rosaceae</taxon>
        <taxon>Amygdaloideae</taxon>
        <taxon>Amygdaleae</taxon>
        <taxon>Prunus</taxon>
    </lineage>
</organism>
<sequence length="96" mass="10926">MKEMLKQQKVALEESITSLWGESKVAVKTKEDATNLCHLVKFKLWKLKLLIHDSAPPYVKTSIREMASEAWAYGEGGEGCCHDETLMDSLALRSRW</sequence>
<dbReference type="Proteomes" id="UP000250321">
    <property type="component" value="Unassembled WGS sequence"/>
</dbReference>
<keyword evidence="2" id="KW-1185">Reference proteome</keyword>
<accession>A0A314UDS0</accession>
<proteinExistence type="predicted"/>
<comment type="caution">
    <text evidence="1">The sequence shown here is derived from an EMBL/GenBank/DDBJ whole genome shotgun (WGS) entry which is preliminary data.</text>
</comment>
<dbReference type="EMBL" id="PJQY01003655">
    <property type="protein sequence ID" value="PQM35627.1"/>
    <property type="molecule type" value="Genomic_DNA"/>
</dbReference>
<dbReference type="AlphaFoldDB" id="A0A314UDS0"/>
<evidence type="ECO:0000313" key="1">
    <source>
        <dbReference type="EMBL" id="PQM35627.1"/>
    </source>
</evidence>
<gene>
    <name evidence="1" type="ORF">Pyn_05863</name>
</gene>
<protein>
    <submittedName>
        <fullName evidence="1">Uncharacterized protein</fullName>
    </submittedName>
</protein>
<name>A0A314UDS0_PRUYE</name>
<reference evidence="1 2" key="1">
    <citation type="submission" date="2018-02" db="EMBL/GenBank/DDBJ databases">
        <title>Draft genome of wild Prunus yedoensis var. nudiflora.</title>
        <authorList>
            <person name="Baek S."/>
            <person name="Kim J.-H."/>
            <person name="Choi K."/>
            <person name="Kim G.-B."/>
            <person name="Cho A."/>
            <person name="Jang H."/>
            <person name="Shin C.-H."/>
            <person name="Yu H.-J."/>
            <person name="Mun J.-H."/>
        </authorList>
    </citation>
    <scope>NUCLEOTIDE SEQUENCE [LARGE SCALE GENOMIC DNA]</scope>
    <source>
        <strain evidence="2">cv. Jeju island</strain>
        <tissue evidence="1">Leaf</tissue>
    </source>
</reference>